<evidence type="ECO:0000259" key="3">
    <source>
        <dbReference type="PROSITE" id="PS50977"/>
    </source>
</evidence>
<dbReference type="Gene3D" id="1.10.357.10">
    <property type="entry name" value="Tetracycline Repressor, domain 2"/>
    <property type="match status" value="1"/>
</dbReference>
<comment type="caution">
    <text evidence="4">The sequence shown here is derived from an EMBL/GenBank/DDBJ whole genome shotgun (WGS) entry which is preliminary data.</text>
</comment>
<dbReference type="PANTHER" id="PTHR43479">
    <property type="entry name" value="ACREF/ENVCD OPERON REPRESSOR-RELATED"/>
    <property type="match status" value="1"/>
</dbReference>
<dbReference type="Pfam" id="PF14278">
    <property type="entry name" value="TetR_C_8"/>
    <property type="match status" value="1"/>
</dbReference>
<keyword evidence="1 2" id="KW-0238">DNA-binding</keyword>
<dbReference type="GO" id="GO:0003677">
    <property type="term" value="F:DNA binding"/>
    <property type="evidence" value="ECO:0007669"/>
    <property type="project" value="UniProtKB-UniRule"/>
</dbReference>
<dbReference type="InterPro" id="IPR050624">
    <property type="entry name" value="HTH-type_Tx_Regulator"/>
</dbReference>
<accession>U2PYV9</accession>
<gene>
    <name evidence="4" type="ORF">CINTURNW_3781</name>
</gene>
<dbReference type="OrthoDB" id="9810250at2"/>
<organism evidence="4 5">
    <name type="scientific">Clostridium intestinale URNW</name>
    <dbReference type="NCBI Taxonomy" id="1294142"/>
    <lineage>
        <taxon>Bacteria</taxon>
        <taxon>Bacillati</taxon>
        <taxon>Bacillota</taxon>
        <taxon>Clostridia</taxon>
        <taxon>Eubacteriales</taxon>
        <taxon>Clostridiaceae</taxon>
        <taxon>Clostridium</taxon>
    </lineage>
</organism>
<dbReference type="eggNOG" id="COG1309">
    <property type="taxonomic scope" value="Bacteria"/>
</dbReference>
<dbReference type="InterPro" id="IPR039532">
    <property type="entry name" value="TetR_C_Firmicutes"/>
</dbReference>
<protein>
    <submittedName>
        <fullName evidence="4">Transcriptional regulator, AcrR family protein</fullName>
    </submittedName>
</protein>
<dbReference type="PATRIC" id="fig|1294142.3.peg.3945"/>
<dbReference type="Proteomes" id="UP000016721">
    <property type="component" value="Unassembled WGS sequence"/>
</dbReference>
<sequence length="195" mass="22944">MYHISEDKRSLQSSEWIYEALRDLLEEKSYESINITDIVNRANIGRSTFYRNFDTKDDVLRFKCDQKCIELKEYLLEYQSKNGVPLGPLLTKPFTIFWSKNSSVIELLIKVNRVNILNESYADILRKYNNDNIDSMDDMSLKYADYILEANVSSSIAVLVKWIKNNKRESPDDLSKIVVYQTMQNFLKLNIKDKE</sequence>
<evidence type="ECO:0000313" key="4">
    <source>
        <dbReference type="EMBL" id="ERK28969.1"/>
    </source>
</evidence>
<keyword evidence="5" id="KW-1185">Reference proteome</keyword>
<dbReference type="InterPro" id="IPR009057">
    <property type="entry name" value="Homeodomain-like_sf"/>
</dbReference>
<name>U2PYV9_9CLOT</name>
<dbReference type="AlphaFoldDB" id="U2PYV9"/>
<dbReference type="PROSITE" id="PS50977">
    <property type="entry name" value="HTH_TETR_2"/>
    <property type="match status" value="1"/>
</dbReference>
<dbReference type="SUPFAM" id="SSF46689">
    <property type="entry name" value="Homeodomain-like"/>
    <property type="match status" value="1"/>
</dbReference>
<evidence type="ECO:0000256" key="1">
    <source>
        <dbReference type="ARBA" id="ARBA00023125"/>
    </source>
</evidence>
<dbReference type="EMBL" id="APJA01000023">
    <property type="protein sequence ID" value="ERK28969.1"/>
    <property type="molecule type" value="Genomic_DNA"/>
</dbReference>
<evidence type="ECO:0000256" key="2">
    <source>
        <dbReference type="PROSITE-ProRule" id="PRU00335"/>
    </source>
</evidence>
<feature type="DNA-binding region" description="H-T-H motif" evidence="2">
    <location>
        <begin position="34"/>
        <end position="53"/>
    </location>
</feature>
<dbReference type="Pfam" id="PF00440">
    <property type="entry name" value="TetR_N"/>
    <property type="match status" value="1"/>
</dbReference>
<dbReference type="HOGENOM" id="CLU_087539_6_0_9"/>
<evidence type="ECO:0000313" key="5">
    <source>
        <dbReference type="Proteomes" id="UP000016721"/>
    </source>
</evidence>
<dbReference type="InterPro" id="IPR001647">
    <property type="entry name" value="HTH_TetR"/>
</dbReference>
<dbReference type="RefSeq" id="WP_021803708.1">
    <property type="nucleotide sequence ID" value="NZ_KI273145.1"/>
</dbReference>
<reference evidence="4 5" key="1">
    <citation type="journal article" date="2013" name="Genome Announc.">
        <title>Draft Genome Sequence of the Hydrogen- and Ethanol-Producing Bacterium Clostridium intestinale Strain URNW.</title>
        <authorList>
            <person name="Lal S."/>
            <person name="Ramachandran U."/>
            <person name="Zhang X."/>
            <person name="Sparling R."/>
            <person name="Levin D.B."/>
        </authorList>
    </citation>
    <scope>NUCLEOTIDE SEQUENCE [LARGE SCALE GENOMIC DNA]</scope>
    <source>
        <strain evidence="4 5">URNW</strain>
    </source>
</reference>
<dbReference type="PANTHER" id="PTHR43479:SF11">
    <property type="entry name" value="ACREF_ENVCD OPERON REPRESSOR-RELATED"/>
    <property type="match status" value="1"/>
</dbReference>
<dbReference type="STRING" id="1294142.CINTURNW_3781"/>
<proteinExistence type="predicted"/>
<feature type="domain" description="HTH tetR-type" evidence="3">
    <location>
        <begin position="11"/>
        <end position="71"/>
    </location>
</feature>